<evidence type="ECO:0000313" key="3">
    <source>
        <dbReference type="Proteomes" id="UP000193495"/>
    </source>
</evidence>
<name>A0A1X7A3E4_9RHOB</name>
<reference evidence="1 4" key="2">
    <citation type="submission" date="2018-03" db="EMBL/GenBank/DDBJ databases">
        <title>Genomic Encyclopedia of Archaeal and Bacterial Type Strains, Phase II (KMG-II): from individual species to whole genera.</title>
        <authorList>
            <person name="Goeker M."/>
        </authorList>
    </citation>
    <scope>NUCLEOTIDE SEQUENCE [LARGE SCALE GENOMIC DNA]</scope>
    <source>
        <strain evidence="1 4">DSM 29956</strain>
    </source>
</reference>
<evidence type="ECO:0000313" key="4">
    <source>
        <dbReference type="Proteomes" id="UP000240624"/>
    </source>
</evidence>
<proteinExistence type="predicted"/>
<sequence length="158" mass="16999">MKRHVVRGALIGAALISSIGYAEAKRRASPAMGTAIAQTPWDADETAAEHAELRPGEWRLIRRWVASCLAETPIGGLDATALPVVLRIAPDRRLTVLPQLVTDSRPPGRSKMAMADLETVLGSCGVASLYEPPNREAIDLVMLINPVTGESRPLQRAD</sequence>
<evidence type="ECO:0000313" key="2">
    <source>
        <dbReference type="EMBL" id="SLN69056.1"/>
    </source>
</evidence>
<keyword evidence="4" id="KW-1185">Reference proteome</keyword>
<dbReference type="Proteomes" id="UP000240624">
    <property type="component" value="Unassembled WGS sequence"/>
</dbReference>
<evidence type="ECO:0000313" key="1">
    <source>
        <dbReference type="EMBL" id="PSK80989.1"/>
    </source>
</evidence>
<gene>
    <name evidence="1" type="ORF">CLV79_11820</name>
    <name evidence="2" type="ORF">LOS8367_03470</name>
</gene>
<dbReference type="AlphaFoldDB" id="A0A1X7A3E4"/>
<reference evidence="2 3" key="1">
    <citation type="submission" date="2017-03" db="EMBL/GenBank/DDBJ databases">
        <authorList>
            <person name="Afonso C.L."/>
            <person name="Miller P.J."/>
            <person name="Scott M.A."/>
            <person name="Spackman E."/>
            <person name="Goraichik I."/>
            <person name="Dimitrov K.M."/>
            <person name="Suarez D.L."/>
            <person name="Swayne D.E."/>
        </authorList>
    </citation>
    <scope>NUCLEOTIDE SEQUENCE [LARGE SCALE GENOMIC DNA]</scope>
    <source>
        <strain evidence="2 3">CECT 8367</strain>
    </source>
</reference>
<dbReference type="EMBL" id="PYGB01000018">
    <property type="protein sequence ID" value="PSK80989.1"/>
    <property type="molecule type" value="Genomic_DNA"/>
</dbReference>
<dbReference type="Proteomes" id="UP000193495">
    <property type="component" value="Unassembled WGS sequence"/>
</dbReference>
<protein>
    <submittedName>
        <fullName evidence="2">Uncharacterized protein</fullName>
    </submittedName>
</protein>
<dbReference type="RefSeq" id="WP_085897772.1">
    <property type="nucleotide sequence ID" value="NZ_FWFY01000016.1"/>
</dbReference>
<organism evidence="2 3">
    <name type="scientific">Limimaricola soesokkakensis</name>
    <dbReference type="NCBI Taxonomy" id="1343159"/>
    <lineage>
        <taxon>Bacteria</taxon>
        <taxon>Pseudomonadati</taxon>
        <taxon>Pseudomonadota</taxon>
        <taxon>Alphaproteobacteria</taxon>
        <taxon>Rhodobacterales</taxon>
        <taxon>Paracoccaceae</taxon>
        <taxon>Limimaricola</taxon>
    </lineage>
</organism>
<accession>A0A1X7A3E4</accession>
<dbReference type="EMBL" id="FWFY01000016">
    <property type="protein sequence ID" value="SLN69056.1"/>
    <property type="molecule type" value="Genomic_DNA"/>
</dbReference>